<evidence type="ECO:0000313" key="7">
    <source>
        <dbReference type="EMBL" id="KAJ2842339.1"/>
    </source>
</evidence>
<keyword evidence="4" id="KW-0378">Hydrolase</keyword>
<dbReference type="Pfam" id="PF14555">
    <property type="entry name" value="UBA_4"/>
    <property type="match status" value="1"/>
</dbReference>
<evidence type="ECO:0000256" key="3">
    <source>
        <dbReference type="ARBA" id="ARBA00022750"/>
    </source>
</evidence>
<comment type="caution">
    <text evidence="7">The sequence shown here is derived from an EMBL/GenBank/DDBJ whole genome shotgun (WGS) entry which is preliminary data.</text>
</comment>
<evidence type="ECO:0000256" key="5">
    <source>
        <dbReference type="SAM" id="MobiDB-lite"/>
    </source>
</evidence>
<dbReference type="Gene3D" id="2.40.70.10">
    <property type="entry name" value="Acid Proteases"/>
    <property type="match status" value="1"/>
</dbReference>
<feature type="region of interest" description="Disordered" evidence="5">
    <location>
        <begin position="41"/>
        <end position="83"/>
    </location>
</feature>
<reference evidence="7" key="1">
    <citation type="submission" date="2022-07" db="EMBL/GenBank/DDBJ databases">
        <title>Phylogenomic reconstructions and comparative analyses of Kickxellomycotina fungi.</title>
        <authorList>
            <person name="Reynolds N.K."/>
            <person name="Stajich J.E."/>
            <person name="Barry K."/>
            <person name="Grigoriev I.V."/>
            <person name="Crous P."/>
            <person name="Smith M.E."/>
        </authorList>
    </citation>
    <scope>NUCLEOTIDE SEQUENCE</scope>
    <source>
        <strain evidence="7">NRRL 1566</strain>
    </source>
</reference>
<proteinExistence type="inferred from homology"/>
<accession>A0A9W8LXC6</accession>
<keyword evidence="3" id="KW-0064">Aspartyl protease</keyword>
<dbReference type="InterPro" id="IPR009060">
    <property type="entry name" value="UBA-like_sf"/>
</dbReference>
<dbReference type="AlphaFoldDB" id="A0A9W8LXC6"/>
<feature type="domain" description="UBA" evidence="6">
    <location>
        <begin position="78"/>
        <end position="117"/>
    </location>
</feature>
<evidence type="ECO:0000256" key="1">
    <source>
        <dbReference type="ARBA" id="ARBA00009136"/>
    </source>
</evidence>
<evidence type="ECO:0000256" key="2">
    <source>
        <dbReference type="ARBA" id="ARBA00022670"/>
    </source>
</evidence>
<name>A0A9W8LXC6_9FUNG</name>
<dbReference type="PANTHER" id="PTHR12917">
    <property type="entry name" value="ASPARTYL PROTEASE DDI-RELATED"/>
    <property type="match status" value="1"/>
</dbReference>
<dbReference type="PROSITE" id="PS50030">
    <property type="entry name" value="UBA"/>
    <property type="match status" value="1"/>
</dbReference>
<dbReference type="Gene3D" id="1.10.8.10">
    <property type="entry name" value="DNA helicase RuvA subunit, C-terminal domain"/>
    <property type="match status" value="1"/>
</dbReference>
<dbReference type="InterPro" id="IPR015940">
    <property type="entry name" value="UBA"/>
</dbReference>
<keyword evidence="2" id="KW-0645">Protease</keyword>
<organism evidence="7 8">
    <name type="scientific">Coemansia brasiliensis</name>
    <dbReference type="NCBI Taxonomy" id="2650707"/>
    <lineage>
        <taxon>Eukaryota</taxon>
        <taxon>Fungi</taxon>
        <taxon>Fungi incertae sedis</taxon>
        <taxon>Zoopagomycota</taxon>
        <taxon>Kickxellomycotina</taxon>
        <taxon>Kickxellomycetes</taxon>
        <taxon>Kickxellales</taxon>
        <taxon>Kickxellaceae</taxon>
        <taxon>Coemansia</taxon>
    </lineage>
</organism>
<feature type="compositionally biased region" description="Low complexity" evidence="5">
    <location>
        <begin position="53"/>
        <end position="69"/>
    </location>
</feature>
<dbReference type="Proteomes" id="UP001139887">
    <property type="component" value="Unassembled WGS sequence"/>
</dbReference>
<dbReference type="EMBL" id="JANBUW010001814">
    <property type="protein sequence ID" value="KAJ2842339.1"/>
    <property type="molecule type" value="Genomic_DNA"/>
</dbReference>
<dbReference type="SMART" id="SM00165">
    <property type="entry name" value="UBA"/>
    <property type="match status" value="1"/>
</dbReference>
<protein>
    <submittedName>
        <fullName evidence="7">DNA damage-inducible protein 1</fullName>
    </submittedName>
</protein>
<evidence type="ECO:0000256" key="4">
    <source>
        <dbReference type="ARBA" id="ARBA00022801"/>
    </source>
</evidence>
<dbReference type="OrthoDB" id="1047367at2759"/>
<comment type="similarity">
    <text evidence="1">Belongs to the DDI1 family.</text>
</comment>
<dbReference type="GO" id="GO:0004190">
    <property type="term" value="F:aspartic-type endopeptidase activity"/>
    <property type="evidence" value="ECO:0007669"/>
    <property type="project" value="UniProtKB-KW"/>
</dbReference>
<dbReference type="SUPFAM" id="SSF46934">
    <property type="entry name" value="UBA-like"/>
    <property type="match status" value="1"/>
</dbReference>
<evidence type="ECO:0000313" key="8">
    <source>
        <dbReference type="Proteomes" id="UP001139887"/>
    </source>
</evidence>
<gene>
    <name evidence="7" type="primary">DDI1_1</name>
    <name evidence="7" type="ORF">IWW36_005943</name>
</gene>
<dbReference type="InterPro" id="IPR021109">
    <property type="entry name" value="Peptidase_aspartic_dom_sf"/>
</dbReference>
<sequence>MDGAHIGLLFGLDMLKRHQMCIDLKRNVLAVGEESIEFLPEHQIPKTEMEGLTPPMAATPSASSSQTPQQPQPQPEQKHSEEAVKAVMDLGVSREHAIHLLDAANGDVNVAASMIFS</sequence>
<evidence type="ECO:0000259" key="6">
    <source>
        <dbReference type="PROSITE" id="PS50030"/>
    </source>
</evidence>
<dbReference type="PANTHER" id="PTHR12917:SF1">
    <property type="entry name" value="AT13091P"/>
    <property type="match status" value="1"/>
</dbReference>
<dbReference type="GO" id="GO:0006508">
    <property type="term" value="P:proteolysis"/>
    <property type="evidence" value="ECO:0007669"/>
    <property type="project" value="UniProtKB-KW"/>
</dbReference>
<keyword evidence="8" id="KW-1185">Reference proteome</keyword>